<gene>
    <name evidence="1" type="ORF">ALO52_02708</name>
</gene>
<dbReference type="RefSeq" id="WP_057409063.1">
    <property type="nucleotide sequence ID" value="NZ_LJRC01000112.1"/>
</dbReference>
<evidence type="ECO:0000313" key="2">
    <source>
        <dbReference type="Proteomes" id="UP000050562"/>
    </source>
</evidence>
<proteinExistence type="predicted"/>
<organism evidence="1 2">
    <name type="scientific">Pseudomonas syringae pv. primulae</name>
    <dbReference type="NCBI Taxonomy" id="251707"/>
    <lineage>
        <taxon>Bacteria</taxon>
        <taxon>Pseudomonadati</taxon>
        <taxon>Pseudomonadota</taxon>
        <taxon>Gammaproteobacteria</taxon>
        <taxon>Pseudomonadales</taxon>
        <taxon>Pseudomonadaceae</taxon>
        <taxon>Pseudomonas</taxon>
    </lineage>
</organism>
<comment type="caution">
    <text evidence="1">The sequence shown here is derived from an EMBL/GenBank/DDBJ whole genome shotgun (WGS) entry which is preliminary data.</text>
</comment>
<protein>
    <recommendedName>
        <fullName evidence="3">Pspto1411-like protein</fullName>
    </recommendedName>
</protein>
<evidence type="ECO:0008006" key="3">
    <source>
        <dbReference type="Google" id="ProtNLM"/>
    </source>
</evidence>
<reference evidence="1 2" key="1">
    <citation type="submission" date="2015-09" db="EMBL/GenBank/DDBJ databases">
        <title>Genome announcement of multiple Pseudomonas syringae strains.</title>
        <authorList>
            <person name="Thakur S."/>
            <person name="Wang P.W."/>
            <person name="Gong Y."/>
            <person name="Weir B.S."/>
            <person name="Guttman D.S."/>
        </authorList>
    </citation>
    <scope>NUCLEOTIDE SEQUENCE [LARGE SCALE GENOMIC DNA]</scope>
    <source>
        <strain evidence="1 2">ICMP3956</strain>
    </source>
</reference>
<accession>A0A0Q0AUU4</accession>
<dbReference type="Proteomes" id="UP000050562">
    <property type="component" value="Unassembled WGS sequence"/>
</dbReference>
<dbReference type="EMBL" id="LJRC01000112">
    <property type="protein sequence ID" value="KPY37711.1"/>
    <property type="molecule type" value="Genomic_DNA"/>
</dbReference>
<dbReference type="PATRIC" id="fig|251707.3.peg.3602"/>
<sequence>MNKIVYVKAHFRPIGEEVTVKVPTGEMTWGLFGTKEETRKEKQWQQTGWSDCEIDGERLSKDIEEAVAQLNADGYEIQTILPILSGAYNYEFKYENVKFPEQIGAPGGGWGYGYGYGFSFTEGVTLIARKIQNPAA</sequence>
<name>A0A0Q0AUU4_9PSED</name>
<evidence type="ECO:0000313" key="1">
    <source>
        <dbReference type="EMBL" id="KPY37711.1"/>
    </source>
</evidence>
<dbReference type="AlphaFoldDB" id="A0A0Q0AUU4"/>